<gene>
    <name evidence="2" type="ORF">GCM10010430_07330</name>
</gene>
<name>A0ABN3DFJ1_9ACTN</name>
<evidence type="ECO:0000313" key="3">
    <source>
        <dbReference type="Proteomes" id="UP001500305"/>
    </source>
</evidence>
<accession>A0ABN3DFJ1</accession>
<feature type="signal peptide" evidence="1">
    <location>
        <begin position="1"/>
        <end position="19"/>
    </location>
</feature>
<evidence type="ECO:0000256" key="1">
    <source>
        <dbReference type="SAM" id="SignalP"/>
    </source>
</evidence>
<keyword evidence="3" id="KW-1185">Reference proteome</keyword>
<protein>
    <submittedName>
        <fullName evidence="2">Uncharacterized protein</fullName>
    </submittedName>
</protein>
<proteinExistence type="predicted"/>
<feature type="chain" id="PRO_5046176202" evidence="1">
    <location>
        <begin position="20"/>
        <end position="104"/>
    </location>
</feature>
<dbReference type="EMBL" id="BAAATR010000002">
    <property type="protein sequence ID" value="GAA2229866.1"/>
    <property type="molecule type" value="Genomic_DNA"/>
</dbReference>
<comment type="caution">
    <text evidence="2">The sequence shown here is derived from an EMBL/GenBank/DDBJ whole genome shotgun (WGS) entry which is preliminary data.</text>
</comment>
<organism evidence="2 3">
    <name type="scientific">Kitasatospora cystarginea</name>
    <dbReference type="NCBI Taxonomy" id="58350"/>
    <lineage>
        <taxon>Bacteria</taxon>
        <taxon>Bacillati</taxon>
        <taxon>Actinomycetota</taxon>
        <taxon>Actinomycetes</taxon>
        <taxon>Kitasatosporales</taxon>
        <taxon>Streptomycetaceae</taxon>
        <taxon>Kitasatospora</taxon>
    </lineage>
</organism>
<sequence length="104" mass="11040">MLAAAGLTLSLFGVGASPAAAQARPHSLDNAWACSLPNGYTYDQVQSLIGACGASGFAIRYHLRVPADGLWACEVPPGFTYDQAQRLIGICSTFGFAYRYHLRG</sequence>
<dbReference type="Proteomes" id="UP001500305">
    <property type="component" value="Unassembled WGS sequence"/>
</dbReference>
<keyword evidence="1" id="KW-0732">Signal</keyword>
<evidence type="ECO:0000313" key="2">
    <source>
        <dbReference type="EMBL" id="GAA2229866.1"/>
    </source>
</evidence>
<reference evidence="2 3" key="1">
    <citation type="journal article" date="2019" name="Int. J. Syst. Evol. Microbiol.">
        <title>The Global Catalogue of Microorganisms (GCM) 10K type strain sequencing project: providing services to taxonomists for standard genome sequencing and annotation.</title>
        <authorList>
            <consortium name="The Broad Institute Genomics Platform"/>
            <consortium name="The Broad Institute Genome Sequencing Center for Infectious Disease"/>
            <person name="Wu L."/>
            <person name="Ma J."/>
        </authorList>
    </citation>
    <scope>NUCLEOTIDE SEQUENCE [LARGE SCALE GENOMIC DNA]</scope>
    <source>
        <strain evidence="2 3">JCM 7356</strain>
    </source>
</reference>